<evidence type="ECO:0000313" key="2">
    <source>
        <dbReference type="EMBL" id="CAE7254789.1"/>
    </source>
</evidence>
<sequence>MVECRTCCHRAGRVPRCGDRFPFQPTAGRKSSTQGCQARRRKPSASSGSPCSKEWFAHGRRRADVQERGLVRTICLSEGRSSFSTGLTSSGASRPRARVQRGGRRLDFPFQECCPLHCSFQGRYGGGAPTVVHAGG</sequence>
<feature type="compositionally biased region" description="Polar residues" evidence="1">
    <location>
        <begin position="81"/>
        <end position="92"/>
    </location>
</feature>
<name>A0A812M004_SYMPI</name>
<proteinExistence type="predicted"/>
<keyword evidence="3" id="KW-1185">Reference proteome</keyword>
<evidence type="ECO:0000313" key="3">
    <source>
        <dbReference type="Proteomes" id="UP000649617"/>
    </source>
</evidence>
<reference evidence="2" key="1">
    <citation type="submission" date="2021-02" db="EMBL/GenBank/DDBJ databases">
        <authorList>
            <person name="Dougan E. K."/>
            <person name="Rhodes N."/>
            <person name="Thang M."/>
            <person name="Chan C."/>
        </authorList>
    </citation>
    <scope>NUCLEOTIDE SEQUENCE</scope>
</reference>
<gene>
    <name evidence="2" type="ORF">SPIL2461_LOCUS5079</name>
</gene>
<dbReference type="AlphaFoldDB" id="A0A812M004"/>
<feature type="region of interest" description="Disordered" evidence="1">
    <location>
        <begin position="81"/>
        <end position="100"/>
    </location>
</feature>
<dbReference type="EMBL" id="CAJNIZ010007050">
    <property type="protein sequence ID" value="CAE7254789.1"/>
    <property type="molecule type" value="Genomic_DNA"/>
</dbReference>
<dbReference type="Proteomes" id="UP000649617">
    <property type="component" value="Unassembled WGS sequence"/>
</dbReference>
<comment type="caution">
    <text evidence="2">The sequence shown here is derived from an EMBL/GenBank/DDBJ whole genome shotgun (WGS) entry which is preliminary data.</text>
</comment>
<feature type="region of interest" description="Disordered" evidence="1">
    <location>
        <begin position="21"/>
        <end position="51"/>
    </location>
</feature>
<organism evidence="2 3">
    <name type="scientific">Symbiodinium pilosum</name>
    <name type="common">Dinoflagellate</name>
    <dbReference type="NCBI Taxonomy" id="2952"/>
    <lineage>
        <taxon>Eukaryota</taxon>
        <taxon>Sar</taxon>
        <taxon>Alveolata</taxon>
        <taxon>Dinophyceae</taxon>
        <taxon>Suessiales</taxon>
        <taxon>Symbiodiniaceae</taxon>
        <taxon>Symbiodinium</taxon>
    </lineage>
</organism>
<protein>
    <submittedName>
        <fullName evidence="2">Uncharacterized protein</fullName>
    </submittedName>
</protein>
<accession>A0A812M004</accession>
<evidence type="ECO:0000256" key="1">
    <source>
        <dbReference type="SAM" id="MobiDB-lite"/>
    </source>
</evidence>